<dbReference type="OrthoDB" id="9777703at2"/>
<dbReference type="AlphaFoldDB" id="A0A1I0AUA7"/>
<gene>
    <name evidence="1" type="ORF">SAMN04487772_10642</name>
</gene>
<accession>A0A1I0AUA7</accession>
<sequence length="76" mass="8836">MYEKIEDRAAVFYKKSNFEIGMAMVEWPVANGMLQQGFTALFETIKTFLCNQCEMNEHKYECRDLVVARVLHVVGL</sequence>
<organism evidence="1 2">
    <name type="scientific">[Clostridium] polysaccharolyticum</name>
    <dbReference type="NCBI Taxonomy" id="29364"/>
    <lineage>
        <taxon>Bacteria</taxon>
        <taxon>Bacillati</taxon>
        <taxon>Bacillota</taxon>
        <taxon>Clostridia</taxon>
        <taxon>Lachnospirales</taxon>
        <taxon>Lachnospiraceae</taxon>
    </lineage>
</organism>
<protein>
    <submittedName>
        <fullName evidence="1">Uncharacterized protein</fullName>
    </submittedName>
</protein>
<keyword evidence="2" id="KW-1185">Reference proteome</keyword>
<evidence type="ECO:0000313" key="2">
    <source>
        <dbReference type="Proteomes" id="UP000199800"/>
    </source>
</evidence>
<name>A0A1I0AUA7_9FIRM</name>
<proteinExistence type="predicted"/>
<dbReference type="STRING" id="29364.SAMN04487772_10642"/>
<dbReference type="EMBL" id="FOHN01000006">
    <property type="protein sequence ID" value="SES97982.1"/>
    <property type="molecule type" value="Genomic_DNA"/>
</dbReference>
<evidence type="ECO:0000313" key="1">
    <source>
        <dbReference type="EMBL" id="SES97982.1"/>
    </source>
</evidence>
<reference evidence="1 2" key="1">
    <citation type="submission" date="2016-10" db="EMBL/GenBank/DDBJ databases">
        <authorList>
            <person name="de Groot N.N."/>
        </authorList>
    </citation>
    <scope>NUCLEOTIDE SEQUENCE [LARGE SCALE GENOMIC DNA]</scope>
    <source>
        <strain evidence="1 2">DSM 1801</strain>
    </source>
</reference>
<dbReference type="Proteomes" id="UP000199800">
    <property type="component" value="Unassembled WGS sequence"/>
</dbReference>
<dbReference type="RefSeq" id="WP_092477236.1">
    <property type="nucleotide sequence ID" value="NZ_FOHN01000006.1"/>
</dbReference>